<comment type="subcellular location">
    <subcellularLocation>
        <location evidence="1 10">Cytoplasm</location>
    </subcellularLocation>
</comment>
<protein>
    <recommendedName>
        <fullName evidence="10">Ribosomal RNA small subunit methyltransferase E</fullName>
        <ecNumber evidence="10">2.1.1.193</ecNumber>
    </recommendedName>
</protein>
<dbReference type="InterPro" id="IPR046886">
    <property type="entry name" value="RsmE_MTase_dom"/>
</dbReference>
<dbReference type="NCBIfam" id="NF008704">
    <property type="entry name" value="PRK11713.6-3"/>
    <property type="match status" value="1"/>
</dbReference>
<dbReference type="GO" id="GO:0008168">
    <property type="term" value="F:methyltransferase activity"/>
    <property type="evidence" value="ECO:0007669"/>
    <property type="project" value="UniProtKB-KW"/>
</dbReference>
<dbReference type="InterPro" id="IPR006700">
    <property type="entry name" value="RsmE"/>
</dbReference>
<evidence type="ECO:0000256" key="1">
    <source>
        <dbReference type="ARBA" id="ARBA00004496"/>
    </source>
</evidence>
<dbReference type="EMBL" id="CP069362">
    <property type="protein sequence ID" value="WGS65160.1"/>
    <property type="molecule type" value="Genomic_DNA"/>
</dbReference>
<dbReference type="SUPFAM" id="SSF88697">
    <property type="entry name" value="PUA domain-like"/>
    <property type="match status" value="1"/>
</dbReference>
<keyword evidence="3 10" id="KW-0963">Cytoplasm</keyword>
<dbReference type="PIRSF" id="PIRSF015601">
    <property type="entry name" value="MTase_slr0722"/>
    <property type="match status" value="1"/>
</dbReference>
<evidence type="ECO:0000256" key="7">
    <source>
        <dbReference type="ARBA" id="ARBA00022691"/>
    </source>
</evidence>
<dbReference type="PANTHER" id="PTHR30027:SF3">
    <property type="entry name" value="16S RRNA (URACIL(1498)-N(3))-METHYLTRANSFERASE"/>
    <property type="match status" value="1"/>
</dbReference>
<evidence type="ECO:0000259" key="11">
    <source>
        <dbReference type="Pfam" id="PF04452"/>
    </source>
</evidence>
<keyword evidence="7 10" id="KW-0949">S-adenosyl-L-methionine</keyword>
<evidence type="ECO:0000256" key="5">
    <source>
        <dbReference type="ARBA" id="ARBA00022603"/>
    </source>
</evidence>
<feature type="domain" description="Ribosomal RNA small subunit methyltransferase E methyltransferase" evidence="11">
    <location>
        <begin position="73"/>
        <end position="222"/>
    </location>
</feature>
<accession>A0ABY8PRB6</accession>
<dbReference type="EC" id="2.1.1.193" evidence="10"/>
<evidence type="ECO:0000256" key="8">
    <source>
        <dbReference type="ARBA" id="ARBA00025699"/>
    </source>
</evidence>
<reference evidence="13 14" key="1">
    <citation type="submission" date="2021-02" db="EMBL/GenBank/DDBJ databases">
        <title>Characterization of Marinitoga sp. nov. str. BP5-C20A.</title>
        <authorList>
            <person name="Erauso G."/>
            <person name="Postec A."/>
        </authorList>
    </citation>
    <scope>NUCLEOTIDE SEQUENCE [LARGE SCALE GENOMIC DNA]</scope>
    <source>
        <strain evidence="13 14">BP5-C20A</strain>
    </source>
</reference>
<organism evidence="13 14">
    <name type="scientific">Marinitoga aeolica</name>
    <dbReference type="NCBI Taxonomy" id="2809031"/>
    <lineage>
        <taxon>Bacteria</taxon>
        <taxon>Thermotogati</taxon>
        <taxon>Thermotogota</taxon>
        <taxon>Thermotogae</taxon>
        <taxon>Petrotogales</taxon>
        <taxon>Petrotogaceae</taxon>
        <taxon>Marinitoga</taxon>
    </lineage>
</organism>
<dbReference type="Pfam" id="PF20260">
    <property type="entry name" value="PUA_4"/>
    <property type="match status" value="1"/>
</dbReference>
<comment type="function">
    <text evidence="8 10">Specifically methylates the N3 position of the uracil ring of uridine 1498 (m3U1498) in 16S rRNA. Acts on the fully assembled 30S ribosomal subunit.</text>
</comment>
<keyword evidence="6 10" id="KW-0808">Transferase</keyword>
<evidence type="ECO:0000256" key="4">
    <source>
        <dbReference type="ARBA" id="ARBA00022552"/>
    </source>
</evidence>
<dbReference type="Proteomes" id="UP001232493">
    <property type="component" value="Chromosome"/>
</dbReference>
<dbReference type="RefSeq" id="WP_280999386.1">
    <property type="nucleotide sequence ID" value="NZ_CP069362.1"/>
</dbReference>
<evidence type="ECO:0000259" key="12">
    <source>
        <dbReference type="Pfam" id="PF20260"/>
    </source>
</evidence>
<name>A0ABY8PRB6_9BACT</name>
<evidence type="ECO:0000256" key="6">
    <source>
        <dbReference type="ARBA" id="ARBA00022679"/>
    </source>
</evidence>
<dbReference type="Gene3D" id="2.40.240.20">
    <property type="entry name" value="Hypothetical PUA domain-like, domain 1"/>
    <property type="match status" value="1"/>
</dbReference>
<evidence type="ECO:0000256" key="3">
    <source>
        <dbReference type="ARBA" id="ARBA00022490"/>
    </source>
</evidence>
<comment type="similarity">
    <text evidence="2 10">Belongs to the RNA methyltransferase RsmE family.</text>
</comment>
<evidence type="ECO:0000313" key="13">
    <source>
        <dbReference type="EMBL" id="WGS65160.1"/>
    </source>
</evidence>
<dbReference type="GO" id="GO:0032259">
    <property type="term" value="P:methylation"/>
    <property type="evidence" value="ECO:0007669"/>
    <property type="project" value="UniProtKB-KW"/>
</dbReference>
<evidence type="ECO:0000256" key="2">
    <source>
        <dbReference type="ARBA" id="ARBA00005528"/>
    </source>
</evidence>
<evidence type="ECO:0000313" key="14">
    <source>
        <dbReference type="Proteomes" id="UP001232493"/>
    </source>
</evidence>
<keyword evidence="5 10" id="KW-0489">Methyltransferase</keyword>
<gene>
    <name evidence="13" type="ORF">JRV97_00980</name>
</gene>
<dbReference type="PANTHER" id="PTHR30027">
    <property type="entry name" value="RIBOSOMAL RNA SMALL SUBUNIT METHYLTRANSFERASE E"/>
    <property type="match status" value="1"/>
</dbReference>
<dbReference type="InterPro" id="IPR029026">
    <property type="entry name" value="tRNA_m1G_MTases_N"/>
</dbReference>
<evidence type="ECO:0000256" key="10">
    <source>
        <dbReference type="PIRNR" id="PIRNR015601"/>
    </source>
</evidence>
<keyword evidence="14" id="KW-1185">Reference proteome</keyword>
<dbReference type="InterPro" id="IPR046887">
    <property type="entry name" value="RsmE_PUA-like"/>
</dbReference>
<evidence type="ECO:0000256" key="9">
    <source>
        <dbReference type="ARBA" id="ARBA00047944"/>
    </source>
</evidence>
<dbReference type="Gene3D" id="3.40.1280.10">
    <property type="match status" value="1"/>
</dbReference>
<sequence length="230" mass="27199">MPNAFYGIVEKEKILLDKNETAHLKIVRLQENSEIKVFDGKGYIYHCKIEKIKKNETICQIIKKNEYKKIYKPQIDFYIGASKFDRMKILIEKLVELRVNNIYIFHGQKSQLKFKSLEKFQKTIIESSKQSENPVFPEIQFFKFEDFKLIENPILLDLTTKATLKETLEKIHTPNKISIIIGPDMGFSKEELENLPDNVFRTNLGNTIMRFETAGIYTMSILNYYYNRLY</sequence>
<dbReference type="CDD" id="cd18084">
    <property type="entry name" value="RsmE-like"/>
    <property type="match status" value="1"/>
</dbReference>
<dbReference type="SUPFAM" id="SSF75217">
    <property type="entry name" value="alpha/beta knot"/>
    <property type="match status" value="1"/>
</dbReference>
<dbReference type="Pfam" id="PF04452">
    <property type="entry name" value="Methyltrans_RNA"/>
    <property type="match status" value="1"/>
</dbReference>
<dbReference type="InterPro" id="IPR015947">
    <property type="entry name" value="PUA-like_sf"/>
</dbReference>
<dbReference type="InterPro" id="IPR029028">
    <property type="entry name" value="Alpha/beta_knot_MTases"/>
</dbReference>
<feature type="domain" description="Ribosomal RNA small subunit methyltransferase E PUA-like" evidence="12">
    <location>
        <begin position="16"/>
        <end position="61"/>
    </location>
</feature>
<dbReference type="NCBIfam" id="TIGR00046">
    <property type="entry name" value="RsmE family RNA methyltransferase"/>
    <property type="match status" value="1"/>
</dbReference>
<keyword evidence="4 10" id="KW-0698">rRNA processing</keyword>
<comment type="catalytic activity">
    <reaction evidence="9 10">
        <text>uridine(1498) in 16S rRNA + S-adenosyl-L-methionine = N(3)-methyluridine(1498) in 16S rRNA + S-adenosyl-L-homocysteine + H(+)</text>
        <dbReference type="Rhea" id="RHEA:42920"/>
        <dbReference type="Rhea" id="RHEA-COMP:10283"/>
        <dbReference type="Rhea" id="RHEA-COMP:10284"/>
        <dbReference type="ChEBI" id="CHEBI:15378"/>
        <dbReference type="ChEBI" id="CHEBI:57856"/>
        <dbReference type="ChEBI" id="CHEBI:59789"/>
        <dbReference type="ChEBI" id="CHEBI:65315"/>
        <dbReference type="ChEBI" id="CHEBI:74502"/>
        <dbReference type="EC" id="2.1.1.193"/>
    </reaction>
</comment>
<proteinExistence type="inferred from homology"/>